<dbReference type="PANTHER" id="PTHR18444:SF9">
    <property type="entry name" value="UPF0538 PROTEIN C2ORF76"/>
    <property type="match status" value="1"/>
</dbReference>
<dbReference type="InterPro" id="IPR018794">
    <property type="entry name" value="UPF0538"/>
</dbReference>
<organism evidence="2 3">
    <name type="scientific">Maudiozyma saulgeensis</name>
    <dbReference type="NCBI Taxonomy" id="1789683"/>
    <lineage>
        <taxon>Eukaryota</taxon>
        <taxon>Fungi</taxon>
        <taxon>Dikarya</taxon>
        <taxon>Ascomycota</taxon>
        <taxon>Saccharomycotina</taxon>
        <taxon>Saccharomycetes</taxon>
        <taxon>Saccharomycetales</taxon>
        <taxon>Saccharomycetaceae</taxon>
        <taxon>Maudiozyma</taxon>
    </lineage>
</organism>
<dbReference type="Proteomes" id="UP000196158">
    <property type="component" value="Unassembled WGS sequence"/>
</dbReference>
<evidence type="ECO:0000313" key="2">
    <source>
        <dbReference type="EMBL" id="SMN17883.1"/>
    </source>
</evidence>
<dbReference type="PANTHER" id="PTHR18444">
    <property type="entry name" value="UPF0538 FAMILY MEMBER"/>
    <property type="match status" value="1"/>
</dbReference>
<dbReference type="AlphaFoldDB" id="A0A1X7QWQ9"/>
<evidence type="ECO:0000313" key="3">
    <source>
        <dbReference type="Proteomes" id="UP000196158"/>
    </source>
</evidence>
<comment type="similarity">
    <text evidence="1">Belongs to the UPF0538 family.</text>
</comment>
<accession>A0A1X7QWQ9</accession>
<protein>
    <recommendedName>
        <fullName evidence="4">Altered inheritance rate of mitochondria protein 29</fullName>
    </recommendedName>
</protein>
<reference evidence="2 3" key="1">
    <citation type="submission" date="2017-04" db="EMBL/GenBank/DDBJ databases">
        <authorList>
            <person name="Afonso C.L."/>
            <person name="Miller P.J."/>
            <person name="Scott M.A."/>
            <person name="Spackman E."/>
            <person name="Goraichik I."/>
            <person name="Dimitrov K.M."/>
            <person name="Suarez D.L."/>
            <person name="Swayne D.E."/>
        </authorList>
    </citation>
    <scope>NUCLEOTIDE SEQUENCE [LARGE SCALE GENOMIC DNA]</scope>
</reference>
<dbReference type="EMBL" id="FXLY01000002">
    <property type="protein sequence ID" value="SMN17883.1"/>
    <property type="molecule type" value="Genomic_DNA"/>
</dbReference>
<proteinExistence type="inferred from homology"/>
<name>A0A1X7QWQ9_9SACH</name>
<dbReference type="OrthoDB" id="937at2759"/>
<dbReference type="Pfam" id="PF10209">
    <property type="entry name" value="DUF2340"/>
    <property type="match status" value="1"/>
</dbReference>
<gene>
    <name evidence="2" type="ORF">KASA_0Q02563G</name>
</gene>
<keyword evidence="3" id="KW-1185">Reference proteome</keyword>
<evidence type="ECO:0000256" key="1">
    <source>
        <dbReference type="ARBA" id="ARBA00007176"/>
    </source>
</evidence>
<evidence type="ECO:0008006" key="4">
    <source>
        <dbReference type="Google" id="ProtNLM"/>
    </source>
</evidence>
<sequence length="149" mass="17420">MSNNQSINYDLNEPLTSSAAPLTDSTITIRIIKSFPYRNVRNIILRDYDLKNKTGNDLFNDCMKHIQTDGAFRPFRTVKYNKMKIYTHAHGSKTVNLVINFNHDDDWIIDISDTNGKKLCEYDIENETEISLYNEEDYIAYKANPVEKW</sequence>